<keyword evidence="3" id="KW-1185">Reference proteome</keyword>
<evidence type="ECO:0000313" key="3">
    <source>
        <dbReference type="Proteomes" id="UP000735302"/>
    </source>
</evidence>
<feature type="region of interest" description="Disordered" evidence="1">
    <location>
        <begin position="101"/>
        <end position="120"/>
    </location>
</feature>
<sequence>MKRKKENLPCSPAQKDVEEQKNPAVNTAKKSIVKRRNPNAQLSRTLDLKLVVNNPSWTEIEQQKLERDERVAEREAEIKLQEEFEKQKQLDAQAKVPQNLSFSASSVDQSSSGSRSPVLGRRAWTSNTDMSSRRLLCHVCNGVGHLVSVLVDLLVPNVLSDLIDWQHSWNN</sequence>
<dbReference type="Proteomes" id="UP000735302">
    <property type="component" value="Unassembled WGS sequence"/>
</dbReference>
<dbReference type="EMBL" id="BLXT01004610">
    <property type="protein sequence ID" value="GFO15452.1"/>
    <property type="molecule type" value="Genomic_DNA"/>
</dbReference>
<organism evidence="2 3">
    <name type="scientific">Plakobranchus ocellatus</name>
    <dbReference type="NCBI Taxonomy" id="259542"/>
    <lineage>
        <taxon>Eukaryota</taxon>
        <taxon>Metazoa</taxon>
        <taxon>Spiralia</taxon>
        <taxon>Lophotrochozoa</taxon>
        <taxon>Mollusca</taxon>
        <taxon>Gastropoda</taxon>
        <taxon>Heterobranchia</taxon>
        <taxon>Euthyneura</taxon>
        <taxon>Panpulmonata</taxon>
        <taxon>Sacoglossa</taxon>
        <taxon>Placobranchoidea</taxon>
        <taxon>Plakobranchidae</taxon>
        <taxon>Plakobranchus</taxon>
    </lineage>
</organism>
<comment type="caution">
    <text evidence="2">The sequence shown here is derived from an EMBL/GenBank/DDBJ whole genome shotgun (WGS) entry which is preliminary data.</text>
</comment>
<reference evidence="2 3" key="1">
    <citation type="journal article" date="2021" name="Elife">
        <title>Chloroplast acquisition without the gene transfer in kleptoplastic sea slugs, Plakobranchus ocellatus.</title>
        <authorList>
            <person name="Maeda T."/>
            <person name="Takahashi S."/>
            <person name="Yoshida T."/>
            <person name="Shimamura S."/>
            <person name="Takaki Y."/>
            <person name="Nagai Y."/>
            <person name="Toyoda A."/>
            <person name="Suzuki Y."/>
            <person name="Arimoto A."/>
            <person name="Ishii H."/>
            <person name="Satoh N."/>
            <person name="Nishiyama T."/>
            <person name="Hasebe M."/>
            <person name="Maruyama T."/>
            <person name="Minagawa J."/>
            <person name="Obokata J."/>
            <person name="Shigenobu S."/>
        </authorList>
    </citation>
    <scope>NUCLEOTIDE SEQUENCE [LARGE SCALE GENOMIC DNA]</scope>
</reference>
<evidence type="ECO:0000313" key="2">
    <source>
        <dbReference type="EMBL" id="GFO15452.1"/>
    </source>
</evidence>
<evidence type="ECO:0000256" key="1">
    <source>
        <dbReference type="SAM" id="MobiDB-lite"/>
    </source>
</evidence>
<gene>
    <name evidence="2" type="ORF">PoB_004195700</name>
</gene>
<feature type="compositionally biased region" description="Low complexity" evidence="1">
    <location>
        <begin position="101"/>
        <end position="116"/>
    </location>
</feature>
<accession>A0AAV4B8L0</accession>
<proteinExistence type="predicted"/>
<feature type="region of interest" description="Disordered" evidence="1">
    <location>
        <begin position="1"/>
        <end position="39"/>
    </location>
</feature>
<dbReference type="AlphaFoldDB" id="A0AAV4B8L0"/>
<name>A0AAV4B8L0_9GAST</name>
<protein>
    <submittedName>
        <fullName evidence="2">Uncharacterized protein</fullName>
    </submittedName>
</protein>